<accession>A0A6B0RNX1</accession>
<dbReference type="AlphaFoldDB" id="A0A6B0RNX1"/>
<gene>
    <name evidence="1" type="ORF">E5288_WYG010565</name>
</gene>
<organism evidence="1 2">
    <name type="scientific">Bos mutus</name>
    <name type="common">wild yak</name>
    <dbReference type="NCBI Taxonomy" id="72004"/>
    <lineage>
        <taxon>Eukaryota</taxon>
        <taxon>Metazoa</taxon>
        <taxon>Chordata</taxon>
        <taxon>Craniata</taxon>
        <taxon>Vertebrata</taxon>
        <taxon>Euteleostomi</taxon>
        <taxon>Mammalia</taxon>
        <taxon>Eutheria</taxon>
        <taxon>Laurasiatheria</taxon>
        <taxon>Artiodactyla</taxon>
        <taxon>Ruminantia</taxon>
        <taxon>Pecora</taxon>
        <taxon>Bovidae</taxon>
        <taxon>Bovinae</taxon>
        <taxon>Bos</taxon>
    </lineage>
</organism>
<keyword evidence="2" id="KW-1185">Reference proteome</keyword>
<sequence length="76" mass="8703">MSGRVRVIKNNGLLHGLLFFKAFDLFDVHRFGKGITFYFACILKFEFSLSNTVISCTEALVVECRFVNLYTDIKTS</sequence>
<dbReference type="EMBL" id="VBQZ03000056">
    <property type="protein sequence ID" value="MXQ89586.1"/>
    <property type="molecule type" value="Genomic_DNA"/>
</dbReference>
<reference evidence="1" key="1">
    <citation type="submission" date="2019-10" db="EMBL/GenBank/DDBJ databases">
        <title>The sequence and de novo assembly of the wild yak genome.</title>
        <authorList>
            <person name="Liu Y."/>
        </authorList>
    </citation>
    <scope>NUCLEOTIDE SEQUENCE [LARGE SCALE GENOMIC DNA]</scope>
    <source>
        <strain evidence="1">WY2019</strain>
    </source>
</reference>
<protein>
    <submittedName>
        <fullName evidence="1">Uncharacterized protein</fullName>
    </submittedName>
</protein>
<evidence type="ECO:0000313" key="1">
    <source>
        <dbReference type="EMBL" id="MXQ89586.1"/>
    </source>
</evidence>
<comment type="caution">
    <text evidence="1">The sequence shown here is derived from an EMBL/GenBank/DDBJ whole genome shotgun (WGS) entry which is preliminary data.</text>
</comment>
<name>A0A6B0RNX1_9CETA</name>
<proteinExistence type="predicted"/>
<dbReference type="Proteomes" id="UP000322234">
    <property type="component" value="Unassembled WGS sequence"/>
</dbReference>
<evidence type="ECO:0000313" key="2">
    <source>
        <dbReference type="Proteomes" id="UP000322234"/>
    </source>
</evidence>